<sequence length="357" mass="37304">MRENKKRKAVVAIDSFKGCMTSAEANASAAAAFAAAGLPSTTFTVSDGGEGMLDAFSAAWGARRVTVATHDALMRRRDGAIAIAGDTAIIEVAEAAGLTLVEPERRNAFSATSYGVGELVAEAVRRHCHHLIIGLGGTATSDCGIGMLRALIDNLTDGGTVDDLHLDDIDVALATDVDNPLLGADGAASVFAPQKGASPEMVFMIEHRAATFARLSARHCGHDAAPRRGAGAAGGLGYAFLQFFNSRIESGADMLLRKLRFDDAVADADIIVTGEGSADAQTLMGKLPSRVLTHAAASEHRPEVWLVAGRVEDELDLAAAGFARVININGFLRDGENPLDKAVAERNLRESISAALQ</sequence>
<evidence type="ECO:0000313" key="6">
    <source>
        <dbReference type="Proteomes" id="UP000825483"/>
    </source>
</evidence>
<keyword evidence="2 4" id="KW-0808">Transferase</keyword>
<dbReference type="Pfam" id="PF02595">
    <property type="entry name" value="Gly_kinase"/>
    <property type="match status" value="1"/>
</dbReference>
<dbReference type="Proteomes" id="UP000825483">
    <property type="component" value="Unassembled WGS sequence"/>
</dbReference>
<dbReference type="PANTHER" id="PTHR21599">
    <property type="entry name" value="GLYCERATE KINASE"/>
    <property type="match status" value="1"/>
</dbReference>
<reference evidence="5" key="1">
    <citation type="journal article" date="2022" name="Int. J. Syst. Evol. Microbiol.">
        <title>Prevotella lacticifex sp. nov., isolated from the rumen of cows.</title>
        <authorList>
            <person name="Shinkai T."/>
            <person name="Ikeyama N."/>
            <person name="Kumagai M."/>
            <person name="Ohmori H."/>
            <person name="Sakamoto M."/>
            <person name="Ohkuma M."/>
            <person name="Mitsumori M."/>
        </authorList>
    </citation>
    <scope>NUCLEOTIDE SEQUENCE</scope>
    <source>
        <strain evidence="5">R5076</strain>
    </source>
</reference>
<dbReference type="RefSeq" id="WP_223928384.1">
    <property type="nucleotide sequence ID" value="NZ_BPTU01000002.1"/>
</dbReference>
<evidence type="ECO:0000256" key="2">
    <source>
        <dbReference type="ARBA" id="ARBA00022679"/>
    </source>
</evidence>
<dbReference type="PIRSF" id="PIRSF006078">
    <property type="entry name" value="GlxK"/>
    <property type="match status" value="1"/>
</dbReference>
<dbReference type="SUPFAM" id="SSF110738">
    <property type="entry name" value="Glycerate kinase I"/>
    <property type="match status" value="1"/>
</dbReference>
<comment type="similarity">
    <text evidence="1 4">Belongs to the glycerate kinase type-1 family.</text>
</comment>
<dbReference type="InterPro" id="IPR018197">
    <property type="entry name" value="Glycerate_kinase_RE-like"/>
</dbReference>
<evidence type="ECO:0000256" key="3">
    <source>
        <dbReference type="ARBA" id="ARBA00022777"/>
    </source>
</evidence>
<evidence type="ECO:0000256" key="1">
    <source>
        <dbReference type="ARBA" id="ARBA00006284"/>
    </source>
</evidence>
<name>A0A9R1CY82_9BACT</name>
<dbReference type="GeneID" id="72465811"/>
<dbReference type="InterPro" id="IPR036129">
    <property type="entry name" value="Glycerate_kinase_sf"/>
</dbReference>
<evidence type="ECO:0000256" key="4">
    <source>
        <dbReference type="PIRNR" id="PIRNR006078"/>
    </source>
</evidence>
<protein>
    <submittedName>
        <fullName evidence="5">Glycerate kinase</fullName>
    </submittedName>
</protein>
<dbReference type="PANTHER" id="PTHR21599:SF0">
    <property type="entry name" value="GLYCERATE KINASE"/>
    <property type="match status" value="1"/>
</dbReference>
<keyword evidence="3 4" id="KW-0418">Kinase</keyword>
<dbReference type="NCBIfam" id="TIGR00045">
    <property type="entry name" value="glycerate kinase"/>
    <property type="match status" value="1"/>
</dbReference>
<organism evidence="5 6">
    <name type="scientific">Prevotella lacticifex</name>
    <dbReference type="NCBI Taxonomy" id="2854755"/>
    <lineage>
        <taxon>Bacteria</taxon>
        <taxon>Pseudomonadati</taxon>
        <taxon>Bacteroidota</taxon>
        <taxon>Bacteroidia</taxon>
        <taxon>Bacteroidales</taxon>
        <taxon>Prevotellaceae</taxon>
        <taxon>Prevotella</taxon>
    </lineage>
</organism>
<comment type="caution">
    <text evidence="5">The sequence shown here is derived from an EMBL/GenBank/DDBJ whole genome shotgun (WGS) entry which is preliminary data.</text>
</comment>
<keyword evidence="6" id="KW-1185">Reference proteome</keyword>
<dbReference type="InterPro" id="IPR018193">
    <property type="entry name" value="Glyc_kinase_flavodox-like_fold"/>
</dbReference>
<dbReference type="Gene3D" id="3.90.1510.10">
    <property type="entry name" value="Glycerate kinase, domain 2"/>
    <property type="match status" value="1"/>
</dbReference>
<dbReference type="InterPro" id="IPR004381">
    <property type="entry name" value="Glycerate_kinase"/>
</dbReference>
<accession>A0A9R1CY82</accession>
<proteinExistence type="inferred from homology"/>
<gene>
    <name evidence="5" type="ORF">PRLR5076_29920</name>
</gene>
<dbReference type="EMBL" id="BPUB01000002">
    <property type="protein sequence ID" value="GJG60141.1"/>
    <property type="molecule type" value="Genomic_DNA"/>
</dbReference>
<dbReference type="GO" id="GO:0008887">
    <property type="term" value="F:glycerate kinase activity"/>
    <property type="evidence" value="ECO:0007669"/>
    <property type="project" value="UniProtKB-UniRule"/>
</dbReference>
<dbReference type="GO" id="GO:0031388">
    <property type="term" value="P:organic acid phosphorylation"/>
    <property type="evidence" value="ECO:0007669"/>
    <property type="project" value="UniProtKB-UniRule"/>
</dbReference>
<evidence type="ECO:0000313" key="5">
    <source>
        <dbReference type="EMBL" id="GJG60141.1"/>
    </source>
</evidence>
<dbReference type="Gene3D" id="3.40.50.10350">
    <property type="entry name" value="Glycerate kinase, domain 1"/>
    <property type="match status" value="1"/>
</dbReference>
<dbReference type="AlphaFoldDB" id="A0A9R1CY82"/>